<evidence type="ECO:0000313" key="2">
    <source>
        <dbReference type="Proteomes" id="UP000029453"/>
    </source>
</evidence>
<protein>
    <submittedName>
        <fullName evidence="1">Enoyl-CoA hydratase/carnithine racemase</fullName>
    </submittedName>
</protein>
<organism evidence="1 2">
    <name type="scientific">Paenibacillus popilliae ATCC 14706</name>
    <dbReference type="NCBI Taxonomy" id="1212764"/>
    <lineage>
        <taxon>Bacteria</taxon>
        <taxon>Bacillati</taxon>
        <taxon>Bacillota</taxon>
        <taxon>Bacilli</taxon>
        <taxon>Bacillales</taxon>
        <taxon>Paenibacillaceae</taxon>
        <taxon>Paenibacillus</taxon>
    </lineage>
</organism>
<gene>
    <name evidence="1" type="ORF">PPOP_3751</name>
</gene>
<dbReference type="Proteomes" id="UP000029453">
    <property type="component" value="Unassembled WGS sequence"/>
</dbReference>
<dbReference type="EMBL" id="BALG01000464">
    <property type="protein sequence ID" value="GAC44347.1"/>
    <property type="molecule type" value="Genomic_DNA"/>
</dbReference>
<keyword evidence="2" id="KW-1185">Reference proteome</keyword>
<sequence length="119" mass="14005">MDRQKLLFERLTEIKAYWVNTTSESLDDKADLIWSEVEDEYEILQKKLTSQEEREAYQKVVDEVIKGVMHSILVMIDGGDELADKILLDLTERDTNKSLSKQTALHEEFYSYLLEKEDE</sequence>
<dbReference type="AlphaFoldDB" id="M9LDC9"/>
<reference evidence="1 2" key="1">
    <citation type="submission" date="2012-10" db="EMBL/GenBank/DDBJ databases">
        <title>Draft Genome Sequence of Paenibacillus popilliae ATCC 14706T.</title>
        <authorList>
            <person name="Iiyama K."/>
            <person name="Mori K."/>
            <person name="Mon H."/>
            <person name="Chieda Y."/>
            <person name="Lee J.M."/>
            <person name="Kusakabe T."/>
            <person name="Tashiro K."/>
            <person name="Asano S."/>
            <person name="Yasunaga-Aoki C."/>
            <person name="Shimizu S."/>
        </authorList>
    </citation>
    <scope>NUCLEOTIDE SEQUENCE [LARGE SCALE GENOMIC DNA]</scope>
    <source>
        <strain evidence="1 2">ATCC 14706</strain>
    </source>
</reference>
<evidence type="ECO:0000313" key="1">
    <source>
        <dbReference type="EMBL" id="GAC44347.1"/>
    </source>
</evidence>
<name>M9LDC9_PAEPP</name>
<dbReference type="OrthoDB" id="2623666at2"/>
<comment type="caution">
    <text evidence="1">The sequence shown here is derived from an EMBL/GenBank/DDBJ whole genome shotgun (WGS) entry which is preliminary data.</text>
</comment>
<proteinExistence type="predicted"/>
<dbReference type="RefSeq" id="WP_006288162.1">
    <property type="nucleotide sequence ID" value="NZ_BALG01000464.1"/>
</dbReference>
<accession>M9LDC9</accession>